<keyword evidence="1" id="KW-0472">Membrane</keyword>
<keyword evidence="1" id="KW-0812">Transmembrane</keyword>
<dbReference type="NCBIfam" id="NF033231">
    <property type="entry name" value="small_Blr"/>
    <property type="match status" value="1"/>
</dbReference>
<gene>
    <name evidence="2" type="ORF">ABF77_14105</name>
</gene>
<dbReference type="KEGG" id="ern:BFV67_09210"/>
<dbReference type="AlphaFoldDB" id="A0A0F1EJ11"/>
<sequence>MDKVQLHIMTSIINRIIELAGWIVLGVSVILLGVASHIDNYQPPEPVTVAQPK</sequence>
<dbReference type="Proteomes" id="UP000036013">
    <property type="component" value="Unassembled WGS sequence"/>
</dbReference>
<evidence type="ECO:0000256" key="1">
    <source>
        <dbReference type="SAM" id="Phobius"/>
    </source>
</evidence>
<reference evidence="2 3" key="1">
    <citation type="submission" date="2015-06" db="EMBL/GenBank/DDBJ databases">
        <authorList>
            <person name="Adams M."/>
            <person name="Sutton G."/>
            <person name="Nelson K."/>
            <person name="Bonomo R."/>
            <person name="McCorrison J."/>
            <person name="Sanka R."/>
            <person name="Brinkac L."/>
            <person name="Nierman W."/>
        </authorList>
    </citation>
    <scope>NUCLEOTIDE SEQUENCE [LARGE SCALE GENOMIC DNA]</scope>
    <source>
        <strain evidence="2 3">GN02692</strain>
    </source>
</reference>
<keyword evidence="1" id="KW-1133">Transmembrane helix</keyword>
<organism evidence="2 3">
    <name type="scientific">Enterobacter roggenkampii</name>
    <dbReference type="NCBI Taxonomy" id="1812935"/>
    <lineage>
        <taxon>Bacteria</taxon>
        <taxon>Pseudomonadati</taxon>
        <taxon>Pseudomonadota</taxon>
        <taxon>Gammaproteobacteria</taxon>
        <taxon>Enterobacterales</taxon>
        <taxon>Enterobacteriaceae</taxon>
        <taxon>Enterobacter</taxon>
        <taxon>Enterobacter cloacae complex</taxon>
    </lineage>
</organism>
<proteinExistence type="predicted"/>
<dbReference type="KEGG" id="ecls:LI67_010725"/>
<evidence type="ECO:0000313" key="3">
    <source>
        <dbReference type="Proteomes" id="UP000036013"/>
    </source>
</evidence>
<accession>A0A0F1EJ11</accession>
<comment type="caution">
    <text evidence="2">The sequence shown here is derived from an EMBL/GenBank/DDBJ whole genome shotgun (WGS) entry which is preliminary data.</text>
</comment>
<dbReference type="EMBL" id="LEDI01000029">
    <property type="protein sequence ID" value="KLQ03048.1"/>
    <property type="molecule type" value="Genomic_DNA"/>
</dbReference>
<dbReference type="Pfam" id="PF24673">
    <property type="entry name" value="Blr_divisome"/>
    <property type="match status" value="1"/>
</dbReference>
<feature type="transmembrane region" description="Helical" evidence="1">
    <location>
        <begin position="12"/>
        <end position="35"/>
    </location>
</feature>
<name>A0A0F1EJ11_9ENTR</name>
<dbReference type="InterPro" id="IPR049597">
    <property type="entry name" value="Blr-like"/>
</dbReference>
<dbReference type="KEGG" id="ecls:LI67_010730"/>
<protein>
    <submittedName>
        <fullName evidence="2">Beta-lactam resistance protein</fullName>
    </submittedName>
</protein>
<accession>A0A167NXH5</accession>
<evidence type="ECO:0000313" key="2">
    <source>
        <dbReference type="EMBL" id="KLQ03048.1"/>
    </source>
</evidence>